<dbReference type="GO" id="GO:0071949">
    <property type="term" value="F:FAD binding"/>
    <property type="evidence" value="ECO:0007669"/>
    <property type="project" value="InterPro"/>
</dbReference>
<feature type="domain" description="FAD-binding" evidence="5">
    <location>
        <begin position="81"/>
        <end position="151"/>
    </location>
</feature>
<gene>
    <name evidence="6" type="ORF">SAMN05216276_105717</name>
</gene>
<keyword evidence="1" id="KW-0285">Flavoprotein</keyword>
<dbReference type="GO" id="GO:0004497">
    <property type="term" value="F:monooxygenase activity"/>
    <property type="evidence" value="ECO:0007669"/>
    <property type="project" value="UniProtKB-KW"/>
</dbReference>
<protein>
    <submittedName>
        <fullName evidence="6">FAD binding domain-containing protein</fullName>
    </submittedName>
</protein>
<evidence type="ECO:0000256" key="4">
    <source>
        <dbReference type="ARBA" id="ARBA00023033"/>
    </source>
</evidence>
<dbReference type="PANTHER" id="PTHR46972:SF1">
    <property type="entry name" value="FAD DEPENDENT OXIDOREDUCTASE DOMAIN-CONTAINING PROTEIN"/>
    <property type="match status" value="1"/>
</dbReference>
<evidence type="ECO:0000256" key="1">
    <source>
        <dbReference type="ARBA" id="ARBA00022630"/>
    </source>
</evidence>
<keyword evidence="4" id="KW-0503">Monooxygenase</keyword>
<evidence type="ECO:0000256" key="3">
    <source>
        <dbReference type="ARBA" id="ARBA00023002"/>
    </source>
</evidence>
<keyword evidence="2" id="KW-0274">FAD</keyword>
<dbReference type="Gene3D" id="3.50.50.60">
    <property type="entry name" value="FAD/NAD(P)-binding domain"/>
    <property type="match status" value="1"/>
</dbReference>
<dbReference type="EMBL" id="FZOD01000057">
    <property type="protein sequence ID" value="SNT53791.1"/>
    <property type="molecule type" value="Genomic_DNA"/>
</dbReference>
<dbReference type="Pfam" id="PF01494">
    <property type="entry name" value="FAD_binding_3"/>
    <property type="match status" value="1"/>
</dbReference>
<dbReference type="InterPro" id="IPR036188">
    <property type="entry name" value="FAD/NAD-bd_sf"/>
</dbReference>
<dbReference type="OrthoDB" id="9782160at2"/>
<dbReference type="PANTHER" id="PTHR46972">
    <property type="entry name" value="MONOOXYGENASE ASQM-RELATED"/>
    <property type="match status" value="1"/>
</dbReference>
<name>A0A239NFX3_9ACTN</name>
<dbReference type="AlphaFoldDB" id="A0A239NFX3"/>
<dbReference type="PRINTS" id="PR00420">
    <property type="entry name" value="RNGMNOXGNASE"/>
</dbReference>
<reference evidence="6 7" key="1">
    <citation type="submission" date="2017-06" db="EMBL/GenBank/DDBJ databases">
        <authorList>
            <person name="Kim H.J."/>
            <person name="Triplett B.A."/>
        </authorList>
    </citation>
    <scope>NUCLEOTIDE SEQUENCE [LARGE SCALE GENOMIC DNA]</scope>
    <source>
        <strain evidence="6 7">CGMCC 4.2132</strain>
    </source>
</reference>
<organism evidence="6 7">
    <name type="scientific">Streptosporangium subroseum</name>
    <dbReference type="NCBI Taxonomy" id="106412"/>
    <lineage>
        <taxon>Bacteria</taxon>
        <taxon>Bacillati</taxon>
        <taxon>Actinomycetota</taxon>
        <taxon>Actinomycetes</taxon>
        <taxon>Streptosporangiales</taxon>
        <taxon>Streptosporangiaceae</taxon>
        <taxon>Streptosporangium</taxon>
    </lineage>
</organism>
<keyword evidence="3" id="KW-0560">Oxidoreductase</keyword>
<evidence type="ECO:0000256" key="2">
    <source>
        <dbReference type="ARBA" id="ARBA00022827"/>
    </source>
</evidence>
<evidence type="ECO:0000313" key="7">
    <source>
        <dbReference type="Proteomes" id="UP000198282"/>
    </source>
</evidence>
<proteinExistence type="predicted"/>
<keyword evidence="7" id="KW-1185">Reference proteome</keyword>
<dbReference type="InterPro" id="IPR002938">
    <property type="entry name" value="FAD-bd"/>
</dbReference>
<dbReference type="RefSeq" id="WP_089212010.1">
    <property type="nucleotide sequence ID" value="NZ_FZOD01000057.1"/>
</dbReference>
<sequence>MLGYDRAFLCQRNGDGSIRVYFAQRRDEDPNRTAGATFRDPGFIRGELDREFQEWSPRMRGILDEVDTGFIWWPLYTVPVRQHWRRHTGLTLIGDAAHVMSPFTGQGVNMGLLDALELVTALTSAEHADVNAAINAYEASTLARMEEAVTATNTAQDILLSPEGPGVLLAMVSGDKSRQSIGGRP</sequence>
<evidence type="ECO:0000313" key="6">
    <source>
        <dbReference type="EMBL" id="SNT53791.1"/>
    </source>
</evidence>
<evidence type="ECO:0000259" key="5">
    <source>
        <dbReference type="Pfam" id="PF01494"/>
    </source>
</evidence>
<dbReference type="Proteomes" id="UP000198282">
    <property type="component" value="Unassembled WGS sequence"/>
</dbReference>
<accession>A0A239NFX3</accession>
<dbReference type="SUPFAM" id="SSF51905">
    <property type="entry name" value="FAD/NAD(P)-binding domain"/>
    <property type="match status" value="1"/>
</dbReference>